<keyword evidence="2" id="KW-1185">Reference proteome</keyword>
<sequence>MKIPVTIVAIFLLGISKLFAAPLDTLSITGKLLKAPIYSQIANGYMHYDTITDEDKKLAYQTKAIKYTMLALHYFSRAKDSIGLRGCFNNLSRVYRSQKEYSQAKWFALQSNAISRAKGDVSGIISSLLDIASIKMDIKDYPLALSDLNEALKLSTKNHLNRAESAVQLRFAILYNLTDNYDKGDVALKRHDFINDSIRKHDEAVLAARIKAEEAFENKKKFYTANNEKLYNNLYFKRIASL</sequence>
<evidence type="ECO:0008006" key="3">
    <source>
        <dbReference type="Google" id="ProtNLM"/>
    </source>
</evidence>
<proteinExistence type="predicted"/>
<dbReference type="STRING" id="652787.SAMN05216490_3048"/>
<dbReference type="OrthoDB" id="789253at2"/>
<gene>
    <name evidence="1" type="ORF">SAMN05216490_3048</name>
</gene>
<dbReference type="SUPFAM" id="SSF48452">
    <property type="entry name" value="TPR-like"/>
    <property type="match status" value="1"/>
</dbReference>
<dbReference type="EMBL" id="LT629740">
    <property type="protein sequence ID" value="SDT31135.1"/>
    <property type="molecule type" value="Genomic_DNA"/>
</dbReference>
<evidence type="ECO:0000313" key="1">
    <source>
        <dbReference type="EMBL" id="SDT31135.1"/>
    </source>
</evidence>
<dbReference type="AlphaFoldDB" id="A0A1H1ZBG8"/>
<protein>
    <recommendedName>
        <fullName evidence="3">Tetratricopeptide repeat-containing protein</fullName>
    </recommendedName>
</protein>
<reference evidence="1 2" key="1">
    <citation type="submission" date="2016-10" db="EMBL/GenBank/DDBJ databases">
        <authorList>
            <person name="de Groot N.N."/>
        </authorList>
    </citation>
    <scope>NUCLEOTIDE SEQUENCE [LARGE SCALE GENOMIC DNA]</scope>
    <source>
        <strain evidence="1 2">MP1X4</strain>
    </source>
</reference>
<accession>A0A1H1ZBG8</accession>
<organism evidence="1 2">
    <name type="scientific">Mucilaginibacter mallensis</name>
    <dbReference type="NCBI Taxonomy" id="652787"/>
    <lineage>
        <taxon>Bacteria</taxon>
        <taxon>Pseudomonadati</taxon>
        <taxon>Bacteroidota</taxon>
        <taxon>Sphingobacteriia</taxon>
        <taxon>Sphingobacteriales</taxon>
        <taxon>Sphingobacteriaceae</taxon>
        <taxon>Mucilaginibacter</taxon>
    </lineage>
</organism>
<dbReference type="Gene3D" id="1.25.40.10">
    <property type="entry name" value="Tetratricopeptide repeat domain"/>
    <property type="match status" value="1"/>
</dbReference>
<dbReference type="RefSeq" id="WP_091374523.1">
    <property type="nucleotide sequence ID" value="NZ_LT629740.1"/>
</dbReference>
<dbReference type="Proteomes" id="UP000199679">
    <property type="component" value="Chromosome I"/>
</dbReference>
<evidence type="ECO:0000313" key="2">
    <source>
        <dbReference type="Proteomes" id="UP000199679"/>
    </source>
</evidence>
<name>A0A1H1ZBG8_MUCMA</name>
<dbReference type="InterPro" id="IPR011990">
    <property type="entry name" value="TPR-like_helical_dom_sf"/>
</dbReference>